<accession>A0A919S5K6</accession>
<dbReference type="EMBL" id="BOQL01000015">
    <property type="protein sequence ID" value="GIM65096.1"/>
    <property type="molecule type" value="Genomic_DNA"/>
</dbReference>
<name>A0A919S5K6_9ACTN</name>
<dbReference type="InterPro" id="IPR036513">
    <property type="entry name" value="STAS_dom_sf"/>
</dbReference>
<protein>
    <recommendedName>
        <fullName evidence="1">STAS domain-containing protein</fullName>
    </recommendedName>
</protein>
<sequence>MRAEMLADHTVVLALSGAVVYQSPEQIPGAVRAAIVRWAPEAILLDLADVTVLDAAGIAALLDSHRTAGWGGISFALINVGSFVMAQLREVGVASFIRAQPPAGAHQAVDA</sequence>
<dbReference type="InterPro" id="IPR002645">
    <property type="entry name" value="STAS_dom"/>
</dbReference>
<dbReference type="PROSITE" id="PS50801">
    <property type="entry name" value="STAS"/>
    <property type="match status" value="1"/>
</dbReference>
<keyword evidence="3" id="KW-1185">Reference proteome</keyword>
<organism evidence="2 3">
    <name type="scientific">Actinoplanes auranticolor</name>
    <dbReference type="NCBI Taxonomy" id="47988"/>
    <lineage>
        <taxon>Bacteria</taxon>
        <taxon>Bacillati</taxon>
        <taxon>Actinomycetota</taxon>
        <taxon>Actinomycetes</taxon>
        <taxon>Micromonosporales</taxon>
        <taxon>Micromonosporaceae</taxon>
        <taxon>Actinoplanes</taxon>
    </lineage>
</organism>
<evidence type="ECO:0000313" key="3">
    <source>
        <dbReference type="Proteomes" id="UP000681340"/>
    </source>
</evidence>
<evidence type="ECO:0000259" key="1">
    <source>
        <dbReference type="PROSITE" id="PS50801"/>
    </source>
</evidence>
<comment type="caution">
    <text evidence="2">The sequence shown here is derived from an EMBL/GenBank/DDBJ whole genome shotgun (WGS) entry which is preliminary data.</text>
</comment>
<reference evidence="2" key="1">
    <citation type="submission" date="2021-03" db="EMBL/GenBank/DDBJ databases">
        <title>Whole genome shotgun sequence of Actinoplanes auranticolor NBRC 12245.</title>
        <authorList>
            <person name="Komaki H."/>
            <person name="Tamura T."/>
        </authorList>
    </citation>
    <scope>NUCLEOTIDE SEQUENCE</scope>
    <source>
        <strain evidence="2">NBRC 12245</strain>
    </source>
</reference>
<proteinExistence type="predicted"/>
<dbReference type="CDD" id="cd07043">
    <property type="entry name" value="STAS_anti-anti-sigma_factors"/>
    <property type="match status" value="1"/>
</dbReference>
<dbReference type="Gene3D" id="3.30.750.24">
    <property type="entry name" value="STAS domain"/>
    <property type="match status" value="1"/>
</dbReference>
<evidence type="ECO:0000313" key="2">
    <source>
        <dbReference type="EMBL" id="GIM65096.1"/>
    </source>
</evidence>
<dbReference type="SUPFAM" id="SSF52091">
    <property type="entry name" value="SpoIIaa-like"/>
    <property type="match status" value="1"/>
</dbReference>
<dbReference type="AlphaFoldDB" id="A0A919S5K6"/>
<gene>
    <name evidence="2" type="ORF">Aau02nite_14690</name>
</gene>
<feature type="domain" description="STAS" evidence="1">
    <location>
        <begin position="11"/>
        <end position="111"/>
    </location>
</feature>
<dbReference type="Proteomes" id="UP000681340">
    <property type="component" value="Unassembled WGS sequence"/>
</dbReference>
<dbReference type="Pfam" id="PF01740">
    <property type="entry name" value="STAS"/>
    <property type="match status" value="1"/>
</dbReference>